<evidence type="ECO:0000313" key="2">
    <source>
        <dbReference type="Proteomes" id="UP000043763"/>
    </source>
</evidence>
<organism evidence="1 2">
    <name type="scientific">Brachyspira suanatina</name>
    <dbReference type="NCBI Taxonomy" id="381802"/>
    <lineage>
        <taxon>Bacteria</taxon>
        <taxon>Pseudomonadati</taxon>
        <taxon>Spirochaetota</taxon>
        <taxon>Spirochaetia</taxon>
        <taxon>Brachyspirales</taxon>
        <taxon>Brachyspiraceae</taxon>
        <taxon>Brachyspira</taxon>
    </lineage>
</organism>
<accession>A0A0G4K5Q1</accession>
<protein>
    <submittedName>
        <fullName evidence="1">Uncharacterized protein</fullName>
    </submittedName>
</protein>
<name>A0A0G4K5Q1_9SPIR</name>
<sequence length="166" mass="19576">MSKYNYTEEEIINYVNGIKVSDDFLQELESNSDLQREVTSLKNDLFLMENIEDSNMLKESKIKPIINIKDSIIDYMLYFSKLTPLASRGEEDNKIKDIYVYKNIEIYKSDNQYYINISNIKNWCVIEYNGEKIVNIFGQRDNYSSELKNGNYNIKVDNDEVSINIE</sequence>
<gene>
    <name evidence="1" type="ORF">BRSU_0704</name>
</gene>
<dbReference type="EMBL" id="CVLB01000001">
    <property type="protein sequence ID" value="CRF32301.1"/>
    <property type="molecule type" value="Genomic_DNA"/>
</dbReference>
<keyword evidence="2" id="KW-1185">Reference proteome</keyword>
<evidence type="ECO:0000313" key="1">
    <source>
        <dbReference type="EMBL" id="CRF32301.1"/>
    </source>
</evidence>
<reference evidence="2" key="1">
    <citation type="submission" date="2015-04" db="EMBL/GenBank/DDBJ databases">
        <authorList>
            <person name="Mushtaq Mamoona"/>
        </authorList>
    </citation>
    <scope>NUCLEOTIDE SEQUENCE [LARGE SCALE GENOMIC DNA]</scope>
    <source>
        <strain evidence="2">AN4859/03</strain>
    </source>
</reference>
<dbReference type="Proteomes" id="UP000043763">
    <property type="component" value="Unassembled WGS sequence"/>
</dbReference>
<dbReference type="RefSeq" id="WP_048593807.1">
    <property type="nucleotide sequence ID" value="NZ_CVLB01000001.1"/>
</dbReference>
<dbReference type="OrthoDB" id="308978at2"/>
<dbReference type="AlphaFoldDB" id="A0A0G4K5Q1"/>
<proteinExistence type="predicted"/>